<dbReference type="RefSeq" id="WP_252850731.1">
    <property type="nucleotide sequence ID" value="NZ_JAMXLR010000006.1"/>
</dbReference>
<name>A0A9X2F6N3_9BACT</name>
<comment type="caution">
    <text evidence="2">The sequence shown here is derived from an EMBL/GenBank/DDBJ whole genome shotgun (WGS) entry which is preliminary data.</text>
</comment>
<feature type="transmembrane region" description="Helical" evidence="1">
    <location>
        <begin position="75"/>
        <end position="98"/>
    </location>
</feature>
<evidence type="ECO:0000313" key="3">
    <source>
        <dbReference type="Proteomes" id="UP001155241"/>
    </source>
</evidence>
<keyword evidence="1" id="KW-1133">Transmembrane helix</keyword>
<dbReference type="Pfam" id="PF04018">
    <property type="entry name" value="VCA0040-like"/>
    <property type="match status" value="1"/>
</dbReference>
<dbReference type="InterPro" id="IPR007163">
    <property type="entry name" value="VCA0040-like"/>
</dbReference>
<sequence>MSNRRFLAVDLPNAARGLLMGAADIIPGVSGGTVALLLGIYPRLLTAISHVDGQFLGYLRQGQWRDAAKHLDLRFLVALAVGILTGVVTLAGLLHFLLQDYRELTLAAFFGLILASSVIVLRMIKPTSKQQTVNCWLTGIVAAGFAAWLVQSAYLEPREGLLYVFICGAIAICAMILPGISGAYILVLLGKYEDITGILHRLKALDATGDDLWTLVVFAAGCVVGLLTFSKVLKALLVRQYNPTMAVLGGFMLGSLVKVWPFQKPPAGVTEITKTTITHPYWPEPIDSQVIWCAVIAVVAFAIVVAADHFAQRSSSEDHEQATKA</sequence>
<dbReference type="PANTHER" id="PTHR37308:SF1">
    <property type="entry name" value="POLYPRENYL-PHOSPHATE TRANSPORTER"/>
    <property type="match status" value="1"/>
</dbReference>
<feature type="transmembrane region" description="Helical" evidence="1">
    <location>
        <begin position="161"/>
        <end position="190"/>
    </location>
</feature>
<proteinExistence type="predicted"/>
<evidence type="ECO:0000256" key="1">
    <source>
        <dbReference type="SAM" id="Phobius"/>
    </source>
</evidence>
<gene>
    <name evidence="2" type="ORF">NG895_01815</name>
</gene>
<dbReference type="PANTHER" id="PTHR37308">
    <property type="entry name" value="INTEGRAL MEMBRANE PROTEIN"/>
    <property type="match status" value="1"/>
</dbReference>
<evidence type="ECO:0000313" key="2">
    <source>
        <dbReference type="EMBL" id="MCO6042633.1"/>
    </source>
</evidence>
<dbReference type="EMBL" id="JAMXLR010000006">
    <property type="protein sequence ID" value="MCO6042633.1"/>
    <property type="molecule type" value="Genomic_DNA"/>
</dbReference>
<keyword evidence="3" id="KW-1185">Reference proteome</keyword>
<dbReference type="Proteomes" id="UP001155241">
    <property type="component" value="Unassembled WGS sequence"/>
</dbReference>
<feature type="transmembrane region" description="Helical" evidence="1">
    <location>
        <begin position="20"/>
        <end position="41"/>
    </location>
</feature>
<reference evidence="2" key="1">
    <citation type="submission" date="2022-06" db="EMBL/GenBank/DDBJ databases">
        <title>Aeoliella straminimaris, a novel planctomycete from sediments.</title>
        <authorList>
            <person name="Vitorino I.R."/>
            <person name="Lage O.M."/>
        </authorList>
    </citation>
    <scope>NUCLEOTIDE SEQUENCE</scope>
    <source>
        <strain evidence="2">ICT_H6.2</strain>
    </source>
</reference>
<feature type="transmembrane region" description="Helical" evidence="1">
    <location>
        <begin position="211"/>
        <end position="229"/>
    </location>
</feature>
<keyword evidence="1" id="KW-0812">Transmembrane</keyword>
<protein>
    <submittedName>
        <fullName evidence="2">DUF368 domain-containing protein</fullName>
    </submittedName>
</protein>
<dbReference type="AlphaFoldDB" id="A0A9X2F6N3"/>
<feature type="transmembrane region" description="Helical" evidence="1">
    <location>
        <begin position="289"/>
        <end position="307"/>
    </location>
</feature>
<organism evidence="2 3">
    <name type="scientific">Aeoliella straminimaris</name>
    <dbReference type="NCBI Taxonomy" id="2954799"/>
    <lineage>
        <taxon>Bacteria</taxon>
        <taxon>Pseudomonadati</taxon>
        <taxon>Planctomycetota</taxon>
        <taxon>Planctomycetia</taxon>
        <taxon>Pirellulales</taxon>
        <taxon>Lacipirellulaceae</taxon>
        <taxon>Aeoliella</taxon>
    </lineage>
</organism>
<feature type="transmembrane region" description="Helical" evidence="1">
    <location>
        <begin position="136"/>
        <end position="155"/>
    </location>
</feature>
<keyword evidence="1" id="KW-0472">Membrane</keyword>
<accession>A0A9X2F6N3</accession>
<feature type="transmembrane region" description="Helical" evidence="1">
    <location>
        <begin position="104"/>
        <end position="124"/>
    </location>
</feature>